<evidence type="ECO:0000256" key="1">
    <source>
        <dbReference type="SAM" id="MobiDB-lite"/>
    </source>
</evidence>
<dbReference type="Proteomes" id="UP000532437">
    <property type="component" value="Unassembled WGS sequence"/>
</dbReference>
<comment type="caution">
    <text evidence="2">The sequence shown here is derived from an EMBL/GenBank/DDBJ whole genome shotgun (WGS) entry which is preliminary data.</text>
</comment>
<feature type="region of interest" description="Disordered" evidence="1">
    <location>
        <begin position="1"/>
        <end position="165"/>
    </location>
</feature>
<dbReference type="GO" id="GO:0098974">
    <property type="term" value="P:postsynaptic actin cytoskeleton organization"/>
    <property type="evidence" value="ECO:0007669"/>
    <property type="project" value="TreeGrafter"/>
</dbReference>
<accession>A0A7K5Q652</accession>
<feature type="compositionally biased region" description="Basic and acidic residues" evidence="1">
    <location>
        <begin position="1"/>
        <end position="53"/>
    </location>
</feature>
<dbReference type="GO" id="GO:0014069">
    <property type="term" value="C:postsynaptic density"/>
    <property type="evidence" value="ECO:0007669"/>
    <property type="project" value="TreeGrafter"/>
</dbReference>
<evidence type="ECO:0000313" key="3">
    <source>
        <dbReference type="Proteomes" id="UP000532437"/>
    </source>
</evidence>
<reference evidence="2 3" key="1">
    <citation type="submission" date="2019-09" db="EMBL/GenBank/DDBJ databases">
        <title>Bird 10,000 Genomes (B10K) Project - Family phase.</title>
        <authorList>
            <person name="Zhang G."/>
        </authorList>
    </citation>
    <scope>NUCLEOTIDE SEQUENCE [LARGE SCALE GENOMIC DNA]</scope>
    <source>
        <strain evidence="2">B10K-DU-002-60</strain>
        <tissue evidence="2">Muscle</tissue>
    </source>
</reference>
<dbReference type="GO" id="GO:0048812">
    <property type="term" value="P:neuron projection morphogenesis"/>
    <property type="evidence" value="ECO:0007669"/>
    <property type="project" value="TreeGrafter"/>
</dbReference>
<dbReference type="GO" id="GO:0045211">
    <property type="term" value="C:postsynaptic membrane"/>
    <property type="evidence" value="ECO:0007669"/>
    <property type="project" value="TreeGrafter"/>
</dbReference>
<dbReference type="PANTHER" id="PTHR10829">
    <property type="entry name" value="CORTACTIN AND DREBRIN"/>
    <property type="match status" value="1"/>
</dbReference>
<dbReference type="EMBL" id="VZRG01005922">
    <property type="protein sequence ID" value="NWT62853.1"/>
    <property type="molecule type" value="Genomic_DNA"/>
</dbReference>
<dbReference type="PANTHER" id="PTHR10829:SF9">
    <property type="entry name" value="ADF-H DOMAIN-CONTAINING PROTEIN"/>
    <property type="match status" value="1"/>
</dbReference>
<protein>
    <submittedName>
        <fullName evidence="2">DREB protein</fullName>
    </submittedName>
</protein>
<dbReference type="GO" id="GO:0005884">
    <property type="term" value="C:actin filament"/>
    <property type="evidence" value="ECO:0007669"/>
    <property type="project" value="TreeGrafter"/>
</dbReference>
<gene>
    <name evidence="2" type="primary">Dbn1_1</name>
    <name evidence="2" type="ORF">ERYMCC_R15567</name>
</gene>
<keyword evidence="3" id="KW-1185">Reference proteome</keyword>
<proteinExistence type="predicted"/>
<dbReference type="GO" id="GO:0051015">
    <property type="term" value="F:actin filament binding"/>
    <property type="evidence" value="ECO:0007669"/>
    <property type="project" value="TreeGrafter"/>
</dbReference>
<dbReference type="AlphaFoldDB" id="A0A7K5Q652"/>
<dbReference type="GO" id="GO:0030425">
    <property type="term" value="C:dendrite"/>
    <property type="evidence" value="ECO:0007669"/>
    <property type="project" value="TreeGrafter"/>
</dbReference>
<evidence type="ECO:0000313" key="2">
    <source>
        <dbReference type="EMBL" id="NWT62853.1"/>
    </source>
</evidence>
<dbReference type="GO" id="GO:0030833">
    <property type="term" value="P:regulation of actin filament polymerization"/>
    <property type="evidence" value="ECO:0007669"/>
    <property type="project" value="TreeGrafter"/>
</dbReference>
<dbReference type="GO" id="GO:0030027">
    <property type="term" value="C:lamellipodium"/>
    <property type="evidence" value="ECO:0007669"/>
    <property type="project" value="TreeGrafter"/>
</dbReference>
<dbReference type="GO" id="GO:0030864">
    <property type="term" value="C:cortical actin cytoskeleton"/>
    <property type="evidence" value="ECO:0007669"/>
    <property type="project" value="TreeGrafter"/>
</dbReference>
<name>A0A7K5Q652_9CORV</name>
<sequence>AAERERRLQERERLIEERRQEQARLDAEERRKEQERWEQQQREQEAAERERGGRTGLSGTAAEAAILVSQRTQNPREFFRQRERSGSTSTSTSPLPGSTPGRCHGRVGGHGGFWRSPLTPLSPPGARRPFLRYQRSLTESAFIFRRPEPPPTPPPGAAKGASPPS</sequence>
<dbReference type="GO" id="GO:0030427">
    <property type="term" value="C:site of polarized growth"/>
    <property type="evidence" value="ECO:0007669"/>
    <property type="project" value="TreeGrafter"/>
</dbReference>
<feature type="non-terminal residue" evidence="2">
    <location>
        <position position="165"/>
    </location>
</feature>
<dbReference type="GO" id="GO:0061003">
    <property type="term" value="P:positive regulation of dendritic spine morphogenesis"/>
    <property type="evidence" value="ECO:0007669"/>
    <property type="project" value="TreeGrafter"/>
</dbReference>
<dbReference type="GO" id="GO:0045773">
    <property type="term" value="P:positive regulation of axon extension"/>
    <property type="evidence" value="ECO:0007669"/>
    <property type="project" value="TreeGrafter"/>
</dbReference>
<feature type="non-terminal residue" evidence="2">
    <location>
        <position position="1"/>
    </location>
</feature>
<organism evidence="2 3">
    <name type="scientific">Erythrocercus mccallii</name>
    <dbReference type="NCBI Taxonomy" id="107208"/>
    <lineage>
        <taxon>Eukaryota</taxon>
        <taxon>Metazoa</taxon>
        <taxon>Chordata</taxon>
        <taxon>Craniata</taxon>
        <taxon>Vertebrata</taxon>
        <taxon>Euteleostomi</taxon>
        <taxon>Archelosauria</taxon>
        <taxon>Archosauria</taxon>
        <taxon>Dinosauria</taxon>
        <taxon>Saurischia</taxon>
        <taxon>Theropoda</taxon>
        <taxon>Coelurosauria</taxon>
        <taxon>Aves</taxon>
        <taxon>Neognathae</taxon>
        <taxon>Neoaves</taxon>
        <taxon>Telluraves</taxon>
        <taxon>Australaves</taxon>
        <taxon>Passeriformes</taxon>
        <taxon>Corvoidea</taxon>
        <taxon>Dicruridae</taxon>
        <taxon>Erythrocercus</taxon>
    </lineage>
</organism>
<feature type="compositionally biased region" description="Low complexity" evidence="1">
    <location>
        <begin position="86"/>
        <end position="102"/>
    </location>
</feature>